<dbReference type="GO" id="GO:0006508">
    <property type="term" value="P:proteolysis"/>
    <property type="evidence" value="ECO:0007669"/>
    <property type="project" value="UniProtKB-KW"/>
</dbReference>
<dbReference type="PANTHER" id="PTHR43126:SF2">
    <property type="entry name" value="D-ALANYL-D-ALANINE DIPEPTIDASE"/>
    <property type="match status" value="1"/>
</dbReference>
<dbReference type="KEGG" id="tsq:D3A95_09195"/>
<reference evidence="12" key="1">
    <citation type="submission" date="2018-09" db="EMBL/GenBank/DDBJ databases">
        <title>Complete genome sequence of thermophilic cyanobacteria strain Thermosynechococcus elongatus PKUAC-SCTE542.</title>
        <authorList>
            <person name="Liang Y."/>
            <person name="Tang J."/>
            <person name="Daroch M."/>
        </authorList>
    </citation>
    <scope>NUCLEOTIDE SEQUENCE [LARGE SCALE GENOMIC DNA]</scope>
    <source>
        <strain evidence="12">E542</strain>
    </source>
</reference>
<evidence type="ECO:0000256" key="9">
    <source>
        <dbReference type="HAMAP-Rule" id="MF_01924"/>
    </source>
</evidence>
<evidence type="ECO:0000256" key="5">
    <source>
        <dbReference type="ARBA" id="ARBA00022833"/>
    </source>
</evidence>
<dbReference type="InterPro" id="IPR000755">
    <property type="entry name" value="A_A_dipeptidase"/>
</dbReference>
<name>A0A3B7MFM2_9CYAN</name>
<accession>A0A3B7MFM2</accession>
<dbReference type="GO" id="GO:0008270">
    <property type="term" value="F:zinc ion binding"/>
    <property type="evidence" value="ECO:0007669"/>
    <property type="project" value="UniProtKB-UniRule"/>
</dbReference>
<dbReference type="Gene3D" id="3.30.1380.10">
    <property type="match status" value="1"/>
</dbReference>
<feature type="site" description="Transition state stabilizer" evidence="9">
    <location>
        <position position="77"/>
    </location>
</feature>
<evidence type="ECO:0000256" key="6">
    <source>
        <dbReference type="ARBA" id="ARBA00022997"/>
    </source>
</evidence>
<dbReference type="Proteomes" id="UP000261812">
    <property type="component" value="Chromosome"/>
</dbReference>
<feature type="binding site" evidence="9">
    <location>
        <position position="133"/>
    </location>
    <ligand>
        <name>Zn(2+)</name>
        <dbReference type="ChEBI" id="CHEBI:29105"/>
        <note>catalytic</note>
    </ligand>
</feature>
<comment type="catalytic activity">
    <reaction evidence="1 9 10">
        <text>D-alanyl-D-alanine + H2O = 2 D-alanine</text>
        <dbReference type="Rhea" id="RHEA:20661"/>
        <dbReference type="ChEBI" id="CHEBI:15377"/>
        <dbReference type="ChEBI" id="CHEBI:57416"/>
        <dbReference type="ChEBI" id="CHEBI:57822"/>
        <dbReference type="EC" id="3.4.13.22"/>
    </reaction>
</comment>
<dbReference type="EC" id="3.4.13.22" evidence="9 10"/>
<dbReference type="GO" id="GO:0071555">
    <property type="term" value="P:cell wall organization"/>
    <property type="evidence" value="ECO:0007669"/>
    <property type="project" value="UniProtKB-KW"/>
</dbReference>
<evidence type="ECO:0000256" key="10">
    <source>
        <dbReference type="PIRNR" id="PIRNR026671"/>
    </source>
</evidence>
<evidence type="ECO:0000256" key="8">
    <source>
        <dbReference type="ARBA" id="ARBA00023316"/>
    </source>
</evidence>
<feature type="binding site" evidence="9">
    <location>
        <position position="140"/>
    </location>
    <ligand>
        <name>Zn(2+)</name>
        <dbReference type="ChEBI" id="CHEBI:29105"/>
        <note>catalytic</note>
    </ligand>
</feature>
<evidence type="ECO:0000256" key="7">
    <source>
        <dbReference type="ARBA" id="ARBA00023049"/>
    </source>
</evidence>
<dbReference type="HAMAP" id="MF_01924">
    <property type="entry name" value="A_A_dipeptidase"/>
    <property type="match status" value="1"/>
</dbReference>
<protein>
    <recommendedName>
        <fullName evidence="9 10">D-alanyl-D-alanine dipeptidase</fullName>
        <shortName evidence="9 10">D-Ala-D-Ala dipeptidase</shortName>
        <ecNumber evidence="9 10">3.4.13.22</ecNumber>
    </recommendedName>
</protein>
<evidence type="ECO:0000256" key="3">
    <source>
        <dbReference type="ARBA" id="ARBA00022723"/>
    </source>
</evidence>
<dbReference type="InterPro" id="IPR009045">
    <property type="entry name" value="Zn_M74/Hedgehog-like"/>
</dbReference>
<gene>
    <name evidence="11" type="ORF">D3A95_09195</name>
</gene>
<organism evidence="11 12">
    <name type="scientific">Thermosynechococcus sichuanensis E542</name>
    <dbReference type="NCBI Taxonomy" id="2016101"/>
    <lineage>
        <taxon>Bacteria</taxon>
        <taxon>Bacillati</taxon>
        <taxon>Cyanobacteriota</taxon>
        <taxon>Cyanophyceae</taxon>
        <taxon>Acaryochloridales</taxon>
        <taxon>Thermosynechococcaceae</taxon>
        <taxon>Thermosynechococcus</taxon>
        <taxon>Thermosynechococcus sichuanensis</taxon>
    </lineage>
</organism>
<keyword evidence="5 9" id="KW-0862">Zinc</keyword>
<keyword evidence="6 9" id="KW-0224">Dipeptidase</keyword>
<dbReference type="GO" id="GO:0008237">
    <property type="term" value="F:metallopeptidase activity"/>
    <property type="evidence" value="ECO:0007669"/>
    <property type="project" value="UniProtKB-KW"/>
</dbReference>
<dbReference type="RefSeq" id="WP_181494736.1">
    <property type="nucleotide sequence ID" value="NZ_CP032152.1"/>
</dbReference>
<keyword evidence="12" id="KW-1185">Reference proteome</keyword>
<dbReference type="AlphaFoldDB" id="A0A3B7MFM2"/>
<comment type="similarity">
    <text evidence="9 10">Belongs to the peptidase M15D family.</text>
</comment>
<dbReference type="EMBL" id="CP032152">
    <property type="protein sequence ID" value="AXY68204.1"/>
    <property type="molecule type" value="Genomic_DNA"/>
</dbReference>
<keyword evidence="3 9" id="KW-0479">Metal-binding</keyword>
<sequence length="236" mass="26962">MGGKPYTQIPIAECGEPLVPIPPSFVRLQPHPYQSLGAPYGSASPFYLRVRVIAALERAQAFLEPYGWQLAIFDAYRPIAVQQFMVTHTFASLCQEQGYDLQQLEPAIASQIWQQVYQFWAVPSSDPQQPPPHSTGAAVDLTLADQAGHPLDMGGTIDEVSERSFPDFYDRHPEQRNAACFAQRRQILYQAMRHAGFQRHPNEWWHFSLGDQLWAWQMQQQTGQRHIIARYGRIDL</sequence>
<evidence type="ECO:0000256" key="2">
    <source>
        <dbReference type="ARBA" id="ARBA00022670"/>
    </source>
</evidence>
<keyword evidence="4 9" id="KW-0378">Hydrolase</keyword>
<comment type="function">
    <text evidence="9 10">Catalyzes hydrolysis of the D-alanyl-D-alanine dipeptide.</text>
</comment>
<feature type="active site" description="Proton donor/acceptor" evidence="9">
    <location>
        <position position="203"/>
    </location>
</feature>
<proteinExistence type="inferred from homology"/>
<dbReference type="GO" id="GO:0160237">
    <property type="term" value="F:D-Ala-D-Ala dipeptidase activity"/>
    <property type="evidence" value="ECO:0007669"/>
    <property type="project" value="UniProtKB-EC"/>
</dbReference>
<evidence type="ECO:0000256" key="4">
    <source>
        <dbReference type="ARBA" id="ARBA00022801"/>
    </source>
</evidence>
<evidence type="ECO:0000313" key="12">
    <source>
        <dbReference type="Proteomes" id="UP000261812"/>
    </source>
</evidence>
<dbReference type="SUPFAM" id="SSF55166">
    <property type="entry name" value="Hedgehog/DD-peptidase"/>
    <property type="match status" value="1"/>
</dbReference>
<keyword evidence="7 9" id="KW-0482">Metalloprotease</keyword>
<dbReference type="PIRSF" id="PIRSF026671">
    <property type="entry name" value="AA_dipeptidase"/>
    <property type="match status" value="1"/>
</dbReference>
<evidence type="ECO:0000256" key="1">
    <source>
        <dbReference type="ARBA" id="ARBA00001362"/>
    </source>
</evidence>
<evidence type="ECO:0000313" key="11">
    <source>
        <dbReference type="EMBL" id="AXY68204.1"/>
    </source>
</evidence>
<comment type="cofactor">
    <cofactor evidence="9">
        <name>Zn(2+)</name>
        <dbReference type="ChEBI" id="CHEBI:29105"/>
    </cofactor>
    <text evidence="9">Binds 1 zinc ion per subunit.</text>
</comment>
<keyword evidence="2 9" id="KW-0645">Protease</keyword>
<dbReference type="Pfam" id="PF01427">
    <property type="entry name" value="Peptidase_M15"/>
    <property type="match status" value="1"/>
</dbReference>
<feature type="binding site" evidence="9">
    <location>
        <position position="206"/>
    </location>
    <ligand>
        <name>Zn(2+)</name>
        <dbReference type="ChEBI" id="CHEBI:29105"/>
        <note>catalytic</note>
    </ligand>
</feature>
<keyword evidence="8 10" id="KW-0961">Cell wall biogenesis/degradation</keyword>
<dbReference type="PANTHER" id="PTHR43126">
    <property type="entry name" value="D-ALANYL-D-ALANINE DIPEPTIDASE"/>
    <property type="match status" value="1"/>
</dbReference>